<dbReference type="HOGENOM" id="CLU_083287_15_0_11"/>
<keyword evidence="3" id="KW-1185">Reference proteome</keyword>
<feature type="domain" description="HTH marR-type" evidence="1">
    <location>
        <begin position="1"/>
        <end position="137"/>
    </location>
</feature>
<dbReference type="InterPro" id="IPR036390">
    <property type="entry name" value="WH_DNA-bd_sf"/>
</dbReference>
<dbReference type="SUPFAM" id="SSF46785">
    <property type="entry name" value="Winged helix' DNA-binding domain"/>
    <property type="match status" value="1"/>
</dbReference>
<dbReference type="STRING" id="298654.FraEuI1c_3885"/>
<gene>
    <name evidence="2" type="ordered locus">FraEuI1c_3885</name>
</gene>
<dbReference type="OrthoDB" id="3239785at2"/>
<proteinExistence type="predicted"/>
<protein>
    <submittedName>
        <fullName evidence="2">Regulatory protein MarR</fullName>
    </submittedName>
</protein>
<dbReference type="KEGG" id="fri:FraEuI1c_3885"/>
<dbReference type="Pfam" id="PF01047">
    <property type="entry name" value="MarR"/>
    <property type="match status" value="1"/>
</dbReference>
<dbReference type="SMART" id="SM00347">
    <property type="entry name" value="HTH_MARR"/>
    <property type="match status" value="1"/>
</dbReference>
<dbReference type="RefSeq" id="WP_013425009.1">
    <property type="nucleotide sequence ID" value="NC_014666.1"/>
</dbReference>
<dbReference type="PROSITE" id="PS50995">
    <property type="entry name" value="HTH_MARR_2"/>
    <property type="match status" value="1"/>
</dbReference>
<sequence length="158" mass="17525">MDRPTHLIEYEGMLLGRYAHLSARGGQRPGGLERSAYILLSRIRMQGPMSLGQLSEAFGLDVSTLHRQTAAMRREGLVERIADPDGGMARKFRITAEGARRLDRQRADIIAGIDRVVEDWTAEEVAAFAAFLKRFNAGIERRSGRPWPRPADGPPADG</sequence>
<dbReference type="InterPro" id="IPR000835">
    <property type="entry name" value="HTH_MarR-typ"/>
</dbReference>
<dbReference type="PRINTS" id="PR00598">
    <property type="entry name" value="HTHMARR"/>
</dbReference>
<evidence type="ECO:0000313" key="3">
    <source>
        <dbReference type="Proteomes" id="UP000002484"/>
    </source>
</evidence>
<dbReference type="eggNOG" id="COG1846">
    <property type="taxonomic scope" value="Bacteria"/>
</dbReference>
<accession>E3J5E7</accession>
<dbReference type="CDD" id="cd00090">
    <property type="entry name" value="HTH_ARSR"/>
    <property type="match status" value="1"/>
</dbReference>
<name>E3J5E7_PSEI1</name>
<dbReference type="EMBL" id="CP002299">
    <property type="protein sequence ID" value="ADP81891.1"/>
    <property type="molecule type" value="Genomic_DNA"/>
</dbReference>
<reference evidence="2 3" key="1">
    <citation type="submission" date="2010-10" db="EMBL/GenBank/DDBJ databases">
        <title>Complete sequence of Frankia sp. EuI1c.</title>
        <authorList>
            <consortium name="US DOE Joint Genome Institute"/>
            <person name="Lucas S."/>
            <person name="Copeland A."/>
            <person name="Lapidus A."/>
            <person name="Cheng J.-F."/>
            <person name="Bruce D."/>
            <person name="Goodwin L."/>
            <person name="Pitluck S."/>
            <person name="Chertkov O."/>
            <person name="Detter J.C."/>
            <person name="Han C."/>
            <person name="Tapia R."/>
            <person name="Land M."/>
            <person name="Hauser L."/>
            <person name="Jeffries C."/>
            <person name="Kyrpides N."/>
            <person name="Ivanova N."/>
            <person name="Mikhailova N."/>
            <person name="Beauchemin N."/>
            <person name="Sen A."/>
            <person name="Sur S.A."/>
            <person name="Gtari M."/>
            <person name="Wall L."/>
            <person name="Tisa L."/>
            <person name="Woyke T."/>
        </authorList>
    </citation>
    <scope>NUCLEOTIDE SEQUENCE [LARGE SCALE GENOMIC DNA]</scope>
    <source>
        <strain evidence="3">DSM 45817 / CECT 9037 / EuI1c</strain>
    </source>
</reference>
<dbReference type="Gene3D" id="1.10.10.10">
    <property type="entry name" value="Winged helix-like DNA-binding domain superfamily/Winged helix DNA-binding domain"/>
    <property type="match status" value="1"/>
</dbReference>
<organism evidence="2 3">
    <name type="scientific">Pseudofrankia inefficax (strain DSM 45817 / CECT 9037 / DDB 130130 / EuI1c)</name>
    <name type="common">Frankia inefficax</name>
    <dbReference type="NCBI Taxonomy" id="298654"/>
    <lineage>
        <taxon>Bacteria</taxon>
        <taxon>Bacillati</taxon>
        <taxon>Actinomycetota</taxon>
        <taxon>Actinomycetes</taxon>
        <taxon>Frankiales</taxon>
        <taxon>Frankiaceae</taxon>
        <taxon>Pseudofrankia</taxon>
    </lineage>
</organism>
<dbReference type="GO" id="GO:0003700">
    <property type="term" value="F:DNA-binding transcription factor activity"/>
    <property type="evidence" value="ECO:0007669"/>
    <property type="project" value="InterPro"/>
</dbReference>
<dbReference type="Proteomes" id="UP000002484">
    <property type="component" value="Chromosome"/>
</dbReference>
<dbReference type="AlphaFoldDB" id="E3J5E7"/>
<evidence type="ECO:0000259" key="1">
    <source>
        <dbReference type="PROSITE" id="PS50995"/>
    </source>
</evidence>
<dbReference type="InterPro" id="IPR036388">
    <property type="entry name" value="WH-like_DNA-bd_sf"/>
</dbReference>
<evidence type="ECO:0000313" key="2">
    <source>
        <dbReference type="EMBL" id="ADP81891.1"/>
    </source>
</evidence>
<dbReference type="InParanoid" id="E3J5E7"/>
<dbReference type="InterPro" id="IPR011991">
    <property type="entry name" value="ArsR-like_HTH"/>
</dbReference>